<dbReference type="Proteomes" id="UP000823736">
    <property type="component" value="Unassembled WGS sequence"/>
</dbReference>
<keyword evidence="2" id="KW-0812">Transmembrane</keyword>
<feature type="transmembrane region" description="Helical" evidence="2">
    <location>
        <begin position="28"/>
        <end position="48"/>
    </location>
</feature>
<evidence type="ECO:0000256" key="2">
    <source>
        <dbReference type="SAM" id="Phobius"/>
    </source>
</evidence>
<evidence type="ECO:0000313" key="4">
    <source>
        <dbReference type="Proteomes" id="UP000823736"/>
    </source>
</evidence>
<accession>A0A8T4GW49</accession>
<comment type="caution">
    <text evidence="3">The sequence shown here is derived from an EMBL/GenBank/DDBJ whole genome shotgun (WGS) entry which is preliminary data.</text>
</comment>
<evidence type="ECO:0000313" key="3">
    <source>
        <dbReference type="EMBL" id="MBP1985565.1"/>
    </source>
</evidence>
<dbReference type="AlphaFoldDB" id="A0A8T4GW49"/>
<dbReference type="RefSeq" id="WP_209489284.1">
    <property type="nucleotide sequence ID" value="NZ_JAGGLC010000001.1"/>
</dbReference>
<gene>
    <name evidence="3" type="ORF">J2753_000038</name>
</gene>
<protein>
    <submittedName>
        <fullName evidence="3">Uncharacterized protein</fullName>
    </submittedName>
</protein>
<keyword evidence="2" id="KW-0472">Membrane</keyword>
<sequence length="49" mass="5153">MSGDDDDLYDGSLPEGETPTEDGRVLKFVVAAVLVILVYAVVTILIAAT</sequence>
<keyword evidence="2" id="KW-1133">Transmembrane helix</keyword>
<feature type="region of interest" description="Disordered" evidence="1">
    <location>
        <begin position="1"/>
        <end position="20"/>
    </location>
</feature>
<keyword evidence="4" id="KW-1185">Reference proteome</keyword>
<proteinExistence type="predicted"/>
<dbReference type="EMBL" id="JAGGLC010000001">
    <property type="protein sequence ID" value="MBP1985565.1"/>
    <property type="molecule type" value="Genomic_DNA"/>
</dbReference>
<organism evidence="3 4">
    <name type="scientific">Halolamina salifodinae</name>
    <dbReference type="NCBI Taxonomy" id="1202767"/>
    <lineage>
        <taxon>Archaea</taxon>
        <taxon>Methanobacteriati</taxon>
        <taxon>Methanobacteriota</taxon>
        <taxon>Stenosarchaea group</taxon>
        <taxon>Halobacteria</taxon>
        <taxon>Halobacteriales</taxon>
        <taxon>Haloferacaceae</taxon>
    </lineage>
</organism>
<reference evidence="3" key="1">
    <citation type="submission" date="2021-03" db="EMBL/GenBank/DDBJ databases">
        <title>Genomic Encyclopedia of Type Strains, Phase IV (KMG-IV): sequencing the most valuable type-strain genomes for metagenomic binning, comparative biology and taxonomic classification.</title>
        <authorList>
            <person name="Goeker M."/>
        </authorList>
    </citation>
    <scope>NUCLEOTIDE SEQUENCE</scope>
    <source>
        <strain evidence="3">DSM 26232</strain>
    </source>
</reference>
<name>A0A8T4GW49_9EURY</name>
<evidence type="ECO:0000256" key="1">
    <source>
        <dbReference type="SAM" id="MobiDB-lite"/>
    </source>
</evidence>